<dbReference type="STRING" id="1802630.A3H26_00840"/>
<dbReference type="GO" id="GO:0003743">
    <property type="term" value="F:translation initiation factor activity"/>
    <property type="evidence" value="ECO:0007669"/>
    <property type="project" value="UniProtKB-UniRule"/>
</dbReference>
<dbReference type="AlphaFoldDB" id="A0A1F4VLZ7"/>
<proteinExistence type="inferred from homology"/>
<feature type="domain" description="Translation initiation factor 3 N-terminal" evidence="7">
    <location>
        <begin position="6"/>
        <end position="72"/>
    </location>
</feature>
<comment type="subcellular location">
    <subcellularLocation>
        <location evidence="5">Cytoplasm</location>
    </subcellularLocation>
</comment>
<dbReference type="Proteomes" id="UP000177763">
    <property type="component" value="Unassembled WGS sequence"/>
</dbReference>
<comment type="subunit">
    <text evidence="5">Monomer.</text>
</comment>
<name>A0A1F4VLZ7_UNCKA</name>
<dbReference type="NCBIfam" id="TIGR00168">
    <property type="entry name" value="infC"/>
    <property type="match status" value="1"/>
</dbReference>
<sequence>MKKYKINQLIKYPKVRVVSSTGENLGVMDTNEALRKSQGDEMDLILIVENANPPVAKILDFNKFLYDEQKKSSVAKAKSKKSEVKELRFGPTIGEGDLHVKIDRTKEFLADGNRVKVTVVMKGREATHPEVGIVKLRTFINELKDEAKTEADLKRIGNSIFITFVGK</sequence>
<evidence type="ECO:0000256" key="1">
    <source>
        <dbReference type="ARBA" id="ARBA00005439"/>
    </source>
</evidence>
<dbReference type="PROSITE" id="PS00938">
    <property type="entry name" value="IF3"/>
    <property type="match status" value="1"/>
</dbReference>
<reference evidence="8 9" key="1">
    <citation type="journal article" date="2016" name="Nat. Commun.">
        <title>Thousands of microbial genomes shed light on interconnected biogeochemical processes in an aquifer system.</title>
        <authorList>
            <person name="Anantharaman K."/>
            <person name="Brown C.T."/>
            <person name="Hug L.A."/>
            <person name="Sharon I."/>
            <person name="Castelle C.J."/>
            <person name="Probst A.J."/>
            <person name="Thomas B.C."/>
            <person name="Singh A."/>
            <person name="Wilkins M.J."/>
            <person name="Karaoz U."/>
            <person name="Brodie E.L."/>
            <person name="Williams K.H."/>
            <person name="Hubbard S.S."/>
            <person name="Banfield J.F."/>
        </authorList>
    </citation>
    <scope>NUCLEOTIDE SEQUENCE [LARGE SCALE GENOMIC DNA]</scope>
</reference>
<dbReference type="GO" id="GO:0032790">
    <property type="term" value="P:ribosome disassembly"/>
    <property type="evidence" value="ECO:0007669"/>
    <property type="project" value="TreeGrafter"/>
</dbReference>
<dbReference type="SUPFAM" id="SSF54364">
    <property type="entry name" value="Translation initiation factor IF3, N-terminal domain"/>
    <property type="match status" value="1"/>
</dbReference>
<dbReference type="PANTHER" id="PTHR10938:SF0">
    <property type="entry name" value="TRANSLATION INITIATION FACTOR IF-3, MITOCHONDRIAL"/>
    <property type="match status" value="1"/>
</dbReference>
<evidence type="ECO:0000256" key="3">
    <source>
        <dbReference type="ARBA" id="ARBA00022917"/>
    </source>
</evidence>
<dbReference type="InterPro" id="IPR001288">
    <property type="entry name" value="Translation_initiation_fac_3"/>
</dbReference>
<evidence type="ECO:0000256" key="2">
    <source>
        <dbReference type="ARBA" id="ARBA00022540"/>
    </source>
</evidence>
<feature type="domain" description="Translation initiation factor 3 C-terminal" evidence="6">
    <location>
        <begin position="83"/>
        <end position="164"/>
    </location>
</feature>
<evidence type="ECO:0000313" key="8">
    <source>
        <dbReference type="EMBL" id="OGC57823.1"/>
    </source>
</evidence>
<dbReference type="PANTHER" id="PTHR10938">
    <property type="entry name" value="TRANSLATION INITIATION FACTOR IF-3"/>
    <property type="match status" value="1"/>
</dbReference>
<dbReference type="InterPro" id="IPR019813">
    <property type="entry name" value="Translation_initiation_fac3_CS"/>
</dbReference>
<dbReference type="Gene3D" id="3.30.110.10">
    <property type="entry name" value="Translation initiation factor 3 (IF-3), C-terminal domain"/>
    <property type="match status" value="1"/>
</dbReference>
<protein>
    <recommendedName>
        <fullName evidence="4 5">Translation initiation factor IF-3</fullName>
    </recommendedName>
</protein>
<dbReference type="Pfam" id="PF05198">
    <property type="entry name" value="IF3_N"/>
    <property type="match status" value="1"/>
</dbReference>
<evidence type="ECO:0000256" key="4">
    <source>
        <dbReference type="NCBIfam" id="TIGR00168"/>
    </source>
</evidence>
<dbReference type="InterPro" id="IPR036787">
    <property type="entry name" value="T_IF-3_N_sf"/>
</dbReference>
<organism evidence="8 9">
    <name type="scientific">candidate division WWE3 bacterium RIFCSPLOWO2_12_FULL_36_10</name>
    <dbReference type="NCBI Taxonomy" id="1802630"/>
    <lineage>
        <taxon>Bacteria</taxon>
        <taxon>Katanobacteria</taxon>
    </lineage>
</organism>
<evidence type="ECO:0000259" key="6">
    <source>
        <dbReference type="Pfam" id="PF00707"/>
    </source>
</evidence>
<evidence type="ECO:0000259" key="7">
    <source>
        <dbReference type="Pfam" id="PF05198"/>
    </source>
</evidence>
<dbReference type="InterPro" id="IPR019814">
    <property type="entry name" value="Translation_initiation_fac_3_N"/>
</dbReference>
<evidence type="ECO:0000256" key="5">
    <source>
        <dbReference type="RuleBase" id="RU000646"/>
    </source>
</evidence>
<comment type="similarity">
    <text evidence="1 5">Belongs to the IF-3 family.</text>
</comment>
<dbReference type="InterPro" id="IPR036788">
    <property type="entry name" value="T_IF-3_C_sf"/>
</dbReference>
<dbReference type="Gene3D" id="3.10.20.80">
    <property type="entry name" value="Translation initiation factor 3 (IF-3), N-terminal domain"/>
    <property type="match status" value="1"/>
</dbReference>
<accession>A0A1F4VLZ7</accession>
<dbReference type="GO" id="GO:0043022">
    <property type="term" value="F:ribosome binding"/>
    <property type="evidence" value="ECO:0007669"/>
    <property type="project" value="TreeGrafter"/>
</dbReference>
<dbReference type="EMBL" id="MEVN01000005">
    <property type="protein sequence ID" value="OGC57823.1"/>
    <property type="molecule type" value="Genomic_DNA"/>
</dbReference>
<gene>
    <name evidence="8" type="ORF">A3H26_00840</name>
</gene>
<comment type="function">
    <text evidence="5">IF-3 binds to the 30S ribosomal subunit and shifts the equilibrium between 70S ribosomes and their 50S and 30S subunits in favor of the free subunits, thus enhancing the availability of 30S subunits on which protein synthesis initiation begins.</text>
</comment>
<comment type="caution">
    <text evidence="8">The sequence shown here is derived from an EMBL/GenBank/DDBJ whole genome shotgun (WGS) entry which is preliminary data.</text>
</comment>
<keyword evidence="2 5" id="KW-0396">Initiation factor</keyword>
<dbReference type="Pfam" id="PF00707">
    <property type="entry name" value="IF3_C"/>
    <property type="match status" value="1"/>
</dbReference>
<keyword evidence="3 5" id="KW-0648">Protein biosynthesis</keyword>
<evidence type="ECO:0000313" key="9">
    <source>
        <dbReference type="Proteomes" id="UP000177763"/>
    </source>
</evidence>
<dbReference type="GO" id="GO:0005737">
    <property type="term" value="C:cytoplasm"/>
    <property type="evidence" value="ECO:0007669"/>
    <property type="project" value="UniProtKB-SubCell"/>
</dbReference>
<dbReference type="SUPFAM" id="SSF55200">
    <property type="entry name" value="Translation initiation factor IF3, C-terminal domain"/>
    <property type="match status" value="1"/>
</dbReference>
<dbReference type="InterPro" id="IPR019815">
    <property type="entry name" value="Translation_initiation_fac_3_C"/>
</dbReference>